<dbReference type="GO" id="GO:0004065">
    <property type="term" value="F:arylsulfatase activity"/>
    <property type="evidence" value="ECO:0007669"/>
    <property type="project" value="TreeGrafter"/>
</dbReference>
<comment type="similarity">
    <text evidence="1">Belongs to the sulfatase family.</text>
</comment>
<dbReference type="Pfam" id="PF00884">
    <property type="entry name" value="Sulfatase"/>
    <property type="match status" value="1"/>
</dbReference>
<sequence length="112" mass="11858">MRKLLLLPFSLTLIACFSFGATAQKDPAARPNILLIVADDLGYSDIGPFGAEIATPTLDTLAREGMMLTNFHVLPTCSPTRSVLLSGVDNHQAGLGTMGELNTPEMAGHPGY</sequence>
<dbReference type="PROSITE" id="PS51257">
    <property type="entry name" value="PROKAR_LIPOPROTEIN"/>
    <property type="match status" value="1"/>
</dbReference>
<gene>
    <name evidence="3" type="ORF">S01H1_63466</name>
</gene>
<feature type="domain" description="Sulfatase N-terminal" evidence="2">
    <location>
        <begin position="31"/>
        <end position="101"/>
    </location>
</feature>
<dbReference type="Gene3D" id="3.40.720.10">
    <property type="entry name" value="Alkaline Phosphatase, subunit A"/>
    <property type="match status" value="1"/>
</dbReference>
<evidence type="ECO:0000256" key="1">
    <source>
        <dbReference type="ARBA" id="ARBA00008779"/>
    </source>
</evidence>
<evidence type="ECO:0000259" key="2">
    <source>
        <dbReference type="Pfam" id="PF00884"/>
    </source>
</evidence>
<dbReference type="SUPFAM" id="SSF53649">
    <property type="entry name" value="Alkaline phosphatase-like"/>
    <property type="match status" value="1"/>
</dbReference>
<comment type="caution">
    <text evidence="3">The sequence shown here is derived from an EMBL/GenBank/DDBJ whole genome shotgun (WGS) entry which is preliminary data.</text>
</comment>
<dbReference type="InterPro" id="IPR050738">
    <property type="entry name" value="Sulfatase"/>
</dbReference>
<accession>X0XKG2</accession>
<dbReference type="InterPro" id="IPR000917">
    <property type="entry name" value="Sulfatase_N"/>
</dbReference>
<evidence type="ECO:0000313" key="3">
    <source>
        <dbReference type="EMBL" id="GAG35832.1"/>
    </source>
</evidence>
<organism evidence="3">
    <name type="scientific">marine sediment metagenome</name>
    <dbReference type="NCBI Taxonomy" id="412755"/>
    <lineage>
        <taxon>unclassified sequences</taxon>
        <taxon>metagenomes</taxon>
        <taxon>ecological metagenomes</taxon>
    </lineage>
</organism>
<feature type="non-terminal residue" evidence="3">
    <location>
        <position position="112"/>
    </location>
</feature>
<dbReference type="PANTHER" id="PTHR42693">
    <property type="entry name" value="ARYLSULFATASE FAMILY MEMBER"/>
    <property type="match status" value="1"/>
</dbReference>
<dbReference type="InterPro" id="IPR017850">
    <property type="entry name" value="Alkaline_phosphatase_core_sf"/>
</dbReference>
<protein>
    <recommendedName>
        <fullName evidence="2">Sulfatase N-terminal domain-containing protein</fullName>
    </recommendedName>
</protein>
<dbReference type="EMBL" id="BARS01041772">
    <property type="protein sequence ID" value="GAG35832.1"/>
    <property type="molecule type" value="Genomic_DNA"/>
</dbReference>
<name>X0XKG2_9ZZZZ</name>
<dbReference type="AlphaFoldDB" id="X0XKG2"/>
<dbReference type="PANTHER" id="PTHR42693:SF33">
    <property type="entry name" value="ARYLSULFATASE"/>
    <property type="match status" value="1"/>
</dbReference>
<proteinExistence type="inferred from homology"/>
<reference evidence="3" key="1">
    <citation type="journal article" date="2014" name="Front. Microbiol.">
        <title>High frequency of phylogenetically diverse reductive dehalogenase-homologous genes in deep subseafloor sedimentary metagenomes.</title>
        <authorList>
            <person name="Kawai M."/>
            <person name="Futagami T."/>
            <person name="Toyoda A."/>
            <person name="Takaki Y."/>
            <person name="Nishi S."/>
            <person name="Hori S."/>
            <person name="Arai W."/>
            <person name="Tsubouchi T."/>
            <person name="Morono Y."/>
            <person name="Uchiyama I."/>
            <person name="Ito T."/>
            <person name="Fujiyama A."/>
            <person name="Inagaki F."/>
            <person name="Takami H."/>
        </authorList>
    </citation>
    <scope>NUCLEOTIDE SEQUENCE</scope>
    <source>
        <strain evidence="3">Expedition CK06-06</strain>
    </source>
</reference>